<reference evidence="1" key="1">
    <citation type="submission" date="2019-08" db="EMBL/GenBank/DDBJ databases">
        <authorList>
            <person name="Kucharzyk K."/>
            <person name="Murdoch R.W."/>
            <person name="Higgins S."/>
            <person name="Loffler F."/>
        </authorList>
    </citation>
    <scope>NUCLEOTIDE SEQUENCE</scope>
</reference>
<dbReference type="EMBL" id="VSSQ01029969">
    <property type="protein sequence ID" value="MPM80315.1"/>
    <property type="molecule type" value="Genomic_DNA"/>
</dbReference>
<gene>
    <name evidence="1" type="ORF">SDC9_127362</name>
</gene>
<evidence type="ECO:0008006" key="2">
    <source>
        <dbReference type="Google" id="ProtNLM"/>
    </source>
</evidence>
<accession>A0A645CTV1</accession>
<dbReference type="Gene3D" id="3.20.20.80">
    <property type="entry name" value="Glycosidases"/>
    <property type="match status" value="1"/>
</dbReference>
<protein>
    <recommendedName>
        <fullName evidence="2">Glycoside hydrolase family 2 catalytic domain-containing protein</fullName>
    </recommendedName>
</protein>
<dbReference type="InterPro" id="IPR017853">
    <property type="entry name" value="GH"/>
</dbReference>
<sequence length="183" mass="20781">MVTDVTKAVFLAARLADPTRPVLDASGYIHRLAESDLYDCHDYGTPEEVAENLKKLTPGGDYVCNCDPVLNTPWRGQPFFLSEIGGMKFPPDHQEANAWGYGDGPRTQAEFYDRFARLLAVIRHDARIFGYCYTQLTDVFQEVNGLYNFDRTPKFDAVKLHRLQQQPSAYEQQSPTIVKENEA</sequence>
<proteinExistence type="predicted"/>
<dbReference type="SUPFAM" id="SSF51445">
    <property type="entry name" value="(Trans)glycosidases"/>
    <property type="match status" value="1"/>
</dbReference>
<evidence type="ECO:0000313" key="1">
    <source>
        <dbReference type="EMBL" id="MPM80315.1"/>
    </source>
</evidence>
<comment type="caution">
    <text evidence="1">The sequence shown here is derived from an EMBL/GenBank/DDBJ whole genome shotgun (WGS) entry which is preliminary data.</text>
</comment>
<dbReference type="AlphaFoldDB" id="A0A645CTV1"/>
<name>A0A645CTV1_9ZZZZ</name>
<organism evidence="1">
    <name type="scientific">bioreactor metagenome</name>
    <dbReference type="NCBI Taxonomy" id="1076179"/>
    <lineage>
        <taxon>unclassified sequences</taxon>
        <taxon>metagenomes</taxon>
        <taxon>ecological metagenomes</taxon>
    </lineage>
</organism>